<name>A0A6G1PBC7_CHAAH</name>
<sequence>MYFAACAISLLCMVCVSHSAPLPCEELVRPLKEVDFHNFKGLWAMVAGSLSYLTNLEKFKQRDSATVNFYSNTSDTSVSYSRSIRLDNKCLYTSYNISLQGGSFTYDGTDKNNVSAIFVRPPCHDCMVMHIQLKSKEQQHFYLFSRRRQLEQKEMEEFSAQVQCLHMPSPVVLDPTKELCADETADDPTAQPEQKTEEQKK</sequence>
<evidence type="ECO:0000256" key="5">
    <source>
        <dbReference type="SAM" id="MobiDB-lite"/>
    </source>
</evidence>
<dbReference type="EMBL" id="CM015714">
    <property type="protein sequence ID" value="KAF3687542.1"/>
    <property type="molecule type" value="Genomic_DNA"/>
</dbReference>
<evidence type="ECO:0000256" key="1">
    <source>
        <dbReference type="ARBA" id="ARBA00004613"/>
    </source>
</evidence>
<dbReference type="PANTHER" id="PTHR11967:SF2">
    <property type="entry name" value="ALPHA-1-ACID GLYCOPROTEIN 1"/>
    <property type="match status" value="1"/>
</dbReference>
<evidence type="ECO:0000256" key="2">
    <source>
        <dbReference type="ARBA" id="ARBA00022525"/>
    </source>
</evidence>
<keyword evidence="4" id="KW-0325">Glycoprotein</keyword>
<dbReference type="Gene3D" id="2.40.128.20">
    <property type="match status" value="1"/>
</dbReference>
<dbReference type="InterPro" id="IPR012674">
    <property type="entry name" value="Calycin"/>
</dbReference>
<dbReference type="GO" id="GO:0005576">
    <property type="term" value="C:extracellular region"/>
    <property type="evidence" value="ECO:0007669"/>
    <property type="project" value="UniProtKB-SubCell"/>
</dbReference>
<evidence type="ECO:0000313" key="8">
    <source>
        <dbReference type="Proteomes" id="UP000503349"/>
    </source>
</evidence>
<feature type="region of interest" description="Disordered" evidence="5">
    <location>
        <begin position="176"/>
        <end position="201"/>
    </location>
</feature>
<gene>
    <name evidence="7" type="ORF">EXN66_Car003214</name>
</gene>
<evidence type="ECO:0000256" key="6">
    <source>
        <dbReference type="SAM" id="SignalP"/>
    </source>
</evidence>
<dbReference type="Pfam" id="PF11032">
    <property type="entry name" value="ApoM"/>
    <property type="match status" value="1"/>
</dbReference>
<accession>A0A6G1PBC7</accession>
<dbReference type="PANTHER" id="PTHR11967">
    <property type="entry name" value="ALPHA-1-ACID GLYCOPROTEIN"/>
    <property type="match status" value="1"/>
</dbReference>
<keyword evidence="3 6" id="KW-0732">Signal</keyword>
<evidence type="ECO:0000256" key="4">
    <source>
        <dbReference type="ARBA" id="ARBA00023180"/>
    </source>
</evidence>
<keyword evidence="8" id="KW-1185">Reference proteome</keyword>
<protein>
    <submittedName>
        <fullName evidence="7">Uncharacterized protein</fullName>
    </submittedName>
</protein>
<comment type="subcellular location">
    <subcellularLocation>
        <location evidence="1">Secreted</location>
    </subcellularLocation>
</comment>
<reference evidence="8" key="2">
    <citation type="submission" date="2019-02" db="EMBL/GenBank/DDBJ databases">
        <title>Opniocepnalus argus Var Kimnra genome.</title>
        <authorList>
            <person name="Zhou C."/>
            <person name="Xiao S."/>
        </authorList>
    </citation>
    <scope>NUCLEOTIDE SEQUENCE [LARGE SCALE GENOMIC DNA]</scope>
</reference>
<dbReference type="InterPro" id="IPR022734">
    <property type="entry name" value="ApoM"/>
</dbReference>
<organism evidence="7 8">
    <name type="scientific">Channa argus</name>
    <name type="common">Northern snakehead</name>
    <name type="synonym">Ophicephalus argus</name>
    <dbReference type="NCBI Taxonomy" id="215402"/>
    <lineage>
        <taxon>Eukaryota</taxon>
        <taxon>Metazoa</taxon>
        <taxon>Chordata</taxon>
        <taxon>Craniata</taxon>
        <taxon>Vertebrata</taxon>
        <taxon>Euteleostomi</taxon>
        <taxon>Actinopterygii</taxon>
        <taxon>Neopterygii</taxon>
        <taxon>Teleostei</taxon>
        <taxon>Neoteleostei</taxon>
        <taxon>Acanthomorphata</taxon>
        <taxon>Anabantaria</taxon>
        <taxon>Anabantiformes</taxon>
        <taxon>Channoidei</taxon>
        <taxon>Channidae</taxon>
        <taxon>Channa</taxon>
    </lineage>
</organism>
<feature type="chain" id="PRO_5026333842" evidence="6">
    <location>
        <begin position="20"/>
        <end position="201"/>
    </location>
</feature>
<dbReference type="Proteomes" id="UP000503349">
    <property type="component" value="Chromosome 3"/>
</dbReference>
<dbReference type="SUPFAM" id="SSF50814">
    <property type="entry name" value="Lipocalins"/>
    <property type="match status" value="1"/>
</dbReference>
<feature type="signal peptide" evidence="6">
    <location>
        <begin position="1"/>
        <end position="19"/>
    </location>
</feature>
<keyword evidence="2" id="KW-0964">Secreted</keyword>
<evidence type="ECO:0000313" key="7">
    <source>
        <dbReference type="EMBL" id="KAF3687542.1"/>
    </source>
</evidence>
<reference evidence="7 8" key="1">
    <citation type="submission" date="2019-02" db="EMBL/GenBank/DDBJ databases">
        <title>Opniocepnalus argus genome.</title>
        <authorList>
            <person name="Zhou C."/>
            <person name="Xiao S."/>
        </authorList>
    </citation>
    <scope>NUCLEOTIDE SEQUENCE [LARGE SCALE GENOMIC DNA]</scope>
    <source>
        <strain evidence="7">OARG1902GOOAL</strain>
        <tissue evidence="7">Muscle</tissue>
    </source>
</reference>
<dbReference type="AlphaFoldDB" id="A0A6G1PBC7"/>
<proteinExistence type="predicted"/>
<evidence type="ECO:0000256" key="3">
    <source>
        <dbReference type="ARBA" id="ARBA00022729"/>
    </source>
</evidence>